<dbReference type="FunFam" id="3.90.215.10:FF:000001">
    <property type="entry name" value="Tenascin isoform 1"/>
    <property type="match status" value="1"/>
</dbReference>
<dbReference type="InterPro" id="IPR002181">
    <property type="entry name" value="Fibrinogen_a/b/g_C_dom"/>
</dbReference>
<evidence type="ECO:0000313" key="6">
    <source>
        <dbReference type="Proteomes" id="UP000747542"/>
    </source>
</evidence>
<dbReference type="Pfam" id="PF00147">
    <property type="entry name" value="Fibrinogen_C"/>
    <property type="match status" value="1"/>
</dbReference>
<dbReference type="SMART" id="SM00186">
    <property type="entry name" value="FBG"/>
    <property type="match status" value="1"/>
</dbReference>
<evidence type="ECO:0000256" key="2">
    <source>
        <dbReference type="ARBA" id="ARBA00053344"/>
    </source>
</evidence>
<keyword evidence="3" id="KW-0732">Signal</keyword>
<dbReference type="AlphaFoldDB" id="A0A8J5K405"/>
<name>A0A8J5K405_HOMAM</name>
<dbReference type="GO" id="GO:0030246">
    <property type="term" value="F:carbohydrate binding"/>
    <property type="evidence" value="ECO:0007669"/>
    <property type="project" value="UniProtKB-ARBA"/>
</dbReference>
<gene>
    <name evidence="5" type="primary">Tl5a-L2</name>
    <name evidence="5" type="ORF">Hamer_G005475</name>
</gene>
<dbReference type="InterPro" id="IPR020837">
    <property type="entry name" value="Fibrinogen_CS"/>
</dbReference>
<feature type="domain" description="Fibrinogen C-terminal" evidence="4">
    <location>
        <begin position="81"/>
        <end position="307"/>
    </location>
</feature>
<comment type="caution">
    <text evidence="5">The sequence shown here is derived from an EMBL/GenBank/DDBJ whole genome shotgun (WGS) entry which is preliminary data.</text>
</comment>
<dbReference type="EMBL" id="JAHLQT010021845">
    <property type="protein sequence ID" value="KAG7167133.1"/>
    <property type="molecule type" value="Genomic_DNA"/>
</dbReference>
<comment type="function">
    <text evidence="2">Lectin involved in innate immunity. Agglutinates all types of human erythrocytes, Gram-positive and Gram-negative bacteria. Has a stronger agglutinating activity towards Gram-negative bacteria than towards Gram-positive bacteria. Specifically recognizes acetyl group-containing substances on agglutinated cells. The hemagglutinating activity was inhibited by EDTA, acetyl group-containing mono- and disaccharides, N-acetyl derivatives of amino acids, other acetyl group-containing substances, propionamide and benzamide. Enhances the antimicrobial activity of big defensin against Gram-positive bacteria but not against Gram-negative bacteria.</text>
</comment>
<evidence type="ECO:0000256" key="3">
    <source>
        <dbReference type="SAM" id="SignalP"/>
    </source>
</evidence>
<dbReference type="GO" id="GO:0005615">
    <property type="term" value="C:extracellular space"/>
    <property type="evidence" value="ECO:0007669"/>
    <property type="project" value="TreeGrafter"/>
</dbReference>
<accession>A0A8J5K405</accession>
<feature type="chain" id="PRO_5035168571" evidence="3">
    <location>
        <begin position="24"/>
        <end position="307"/>
    </location>
</feature>
<dbReference type="PANTHER" id="PTHR19143">
    <property type="entry name" value="FIBRINOGEN/TENASCIN/ANGIOPOEITIN"/>
    <property type="match status" value="1"/>
</dbReference>
<dbReference type="Proteomes" id="UP000747542">
    <property type="component" value="Unassembled WGS sequence"/>
</dbReference>
<dbReference type="CDD" id="cd00087">
    <property type="entry name" value="FReD"/>
    <property type="match status" value="1"/>
</dbReference>
<dbReference type="InterPro" id="IPR050373">
    <property type="entry name" value="Fibrinogen_C-term_domain"/>
</dbReference>
<organism evidence="5 6">
    <name type="scientific">Homarus americanus</name>
    <name type="common">American lobster</name>
    <dbReference type="NCBI Taxonomy" id="6706"/>
    <lineage>
        <taxon>Eukaryota</taxon>
        <taxon>Metazoa</taxon>
        <taxon>Ecdysozoa</taxon>
        <taxon>Arthropoda</taxon>
        <taxon>Crustacea</taxon>
        <taxon>Multicrustacea</taxon>
        <taxon>Malacostraca</taxon>
        <taxon>Eumalacostraca</taxon>
        <taxon>Eucarida</taxon>
        <taxon>Decapoda</taxon>
        <taxon>Pleocyemata</taxon>
        <taxon>Astacidea</taxon>
        <taxon>Nephropoidea</taxon>
        <taxon>Nephropidae</taxon>
        <taxon>Homarus</taxon>
    </lineage>
</organism>
<feature type="signal peptide" evidence="3">
    <location>
        <begin position="1"/>
        <end position="23"/>
    </location>
</feature>
<reference evidence="5" key="1">
    <citation type="journal article" date="2021" name="Sci. Adv.">
        <title>The American lobster genome reveals insights on longevity, neural, and immune adaptations.</title>
        <authorList>
            <person name="Polinski J.M."/>
            <person name="Zimin A.V."/>
            <person name="Clark K.F."/>
            <person name="Kohn A.B."/>
            <person name="Sadowski N."/>
            <person name="Timp W."/>
            <person name="Ptitsyn A."/>
            <person name="Khanna P."/>
            <person name="Romanova D.Y."/>
            <person name="Williams P."/>
            <person name="Greenwood S.J."/>
            <person name="Moroz L.L."/>
            <person name="Walt D.R."/>
            <person name="Bodnar A.G."/>
        </authorList>
    </citation>
    <scope>NUCLEOTIDE SEQUENCE</scope>
    <source>
        <strain evidence="5">GMGI-L3</strain>
    </source>
</reference>
<proteinExistence type="predicted"/>
<evidence type="ECO:0000313" key="5">
    <source>
        <dbReference type="EMBL" id="KAG7167133.1"/>
    </source>
</evidence>
<sequence length="307" mass="34828">MGGSVMMKAAVLVMQVVAAVSQASQPEGCPVVPSLLQAAGYSPYCVASALASCAHQGDGKPFLEEMRETLAEVRQALTEAEERRKRPRHCRDLLDSGDTGTGIRQVYPFLQHPDAPVTVYCDHIVDGGGWTVFQRRRNLTEREDFYRTWVEYQLGFGHFQGEFWLGLDLLHHLTSTTLQELRIDLKAYENQHRWAKYGQFYIGSPDTYYRIKIGRYKGDAGDGLGSESARHNGYSFSTHDADHDGDGTNCAQVYRGAWWYDKCHISNLNGYQYVGKHDSYADGINWQPWKGYHYSLMETTMMIRPAF</sequence>
<evidence type="ECO:0000256" key="1">
    <source>
        <dbReference type="ARBA" id="ARBA00023157"/>
    </source>
</evidence>
<dbReference type="PROSITE" id="PS00514">
    <property type="entry name" value="FIBRINOGEN_C_1"/>
    <property type="match status" value="1"/>
</dbReference>
<dbReference type="PROSITE" id="PS51406">
    <property type="entry name" value="FIBRINOGEN_C_2"/>
    <property type="match status" value="1"/>
</dbReference>
<keyword evidence="1" id="KW-1015">Disulfide bond</keyword>
<protein>
    <submittedName>
        <fullName evidence="5">Techylectin-5A-like 2</fullName>
    </submittedName>
</protein>
<evidence type="ECO:0000259" key="4">
    <source>
        <dbReference type="PROSITE" id="PS51406"/>
    </source>
</evidence>
<dbReference type="OrthoDB" id="6425181at2759"/>
<keyword evidence="6" id="KW-1185">Reference proteome</keyword>